<dbReference type="Proteomes" id="UP000749559">
    <property type="component" value="Unassembled WGS sequence"/>
</dbReference>
<dbReference type="EMBL" id="CAIIXF020000008">
    <property type="protein sequence ID" value="CAH1792591.1"/>
    <property type="molecule type" value="Genomic_DNA"/>
</dbReference>
<accession>A0A8S4PHP1</accession>
<reference evidence="1" key="1">
    <citation type="submission" date="2022-03" db="EMBL/GenBank/DDBJ databases">
        <authorList>
            <person name="Martin C."/>
        </authorList>
    </citation>
    <scope>NUCLEOTIDE SEQUENCE</scope>
</reference>
<evidence type="ECO:0000313" key="1">
    <source>
        <dbReference type="EMBL" id="CAH1792591.1"/>
    </source>
</evidence>
<name>A0A8S4PHP1_OWEFU</name>
<comment type="caution">
    <text evidence="1">The sequence shown here is derived from an EMBL/GenBank/DDBJ whole genome shotgun (WGS) entry which is preliminary data.</text>
</comment>
<sequence length="400" mass="46067">MEAVLEEYIRKFLYDKRGEQVFVDLKHAISVKHVQKHGSTTLASTWVNILQHPDNYPTSLYAYKSLKDRTSGVEKVMLKTDDITFTVFMKTGTLTLQGNFAHEWFVQHFKGILDRSESCITDDHSVLSPTRRSYSSNGYRSQASAYTSWRDADITNTEARRQLDERDNSAGSRLYRSTLATEPILPDVDYNAERKIEDGQDDILLGMRSLNMNSELMSRESVHRQLESLNQVGGIKDGPTYIYKLWKSLLDMWISTEGNKVYIVSPFMDADRLADVAEICMNNAWTANNLTAIYARRICDGERTISDLKRDVLTYYNQDEKKKLFVEYKVFSKIIYPVKTFHAKFIATTKDGMADVLVTSANFHGSHFVRSNMETVFFVRMTEQEFLENYINPIKESVQG</sequence>
<gene>
    <name evidence="1" type="ORF">OFUS_LOCUS17537</name>
</gene>
<organism evidence="1 2">
    <name type="scientific">Owenia fusiformis</name>
    <name type="common">Polychaete worm</name>
    <dbReference type="NCBI Taxonomy" id="6347"/>
    <lineage>
        <taxon>Eukaryota</taxon>
        <taxon>Metazoa</taxon>
        <taxon>Spiralia</taxon>
        <taxon>Lophotrochozoa</taxon>
        <taxon>Annelida</taxon>
        <taxon>Polychaeta</taxon>
        <taxon>Sedentaria</taxon>
        <taxon>Canalipalpata</taxon>
        <taxon>Sabellida</taxon>
        <taxon>Oweniida</taxon>
        <taxon>Oweniidae</taxon>
        <taxon>Owenia</taxon>
    </lineage>
</organism>
<dbReference type="AlphaFoldDB" id="A0A8S4PHP1"/>
<proteinExistence type="predicted"/>
<evidence type="ECO:0000313" key="2">
    <source>
        <dbReference type="Proteomes" id="UP000749559"/>
    </source>
</evidence>
<dbReference type="OrthoDB" id="6285499at2759"/>
<dbReference type="Gene3D" id="3.30.870.10">
    <property type="entry name" value="Endonuclease Chain A"/>
    <property type="match status" value="1"/>
</dbReference>
<keyword evidence="2" id="KW-1185">Reference proteome</keyword>
<protein>
    <submittedName>
        <fullName evidence="1">Uncharacterized protein</fullName>
    </submittedName>
</protein>